<dbReference type="InterPro" id="IPR005471">
    <property type="entry name" value="Tscrpt_reg_IclR_N"/>
</dbReference>
<feature type="domain" description="HTH iclR-type" evidence="4">
    <location>
        <begin position="15"/>
        <end position="77"/>
    </location>
</feature>
<accession>A0A248K250</accession>
<dbReference type="Pfam" id="PF01614">
    <property type="entry name" value="IclR_C"/>
    <property type="match status" value="1"/>
</dbReference>
<proteinExistence type="predicted"/>
<feature type="domain" description="IclR-ED" evidence="5">
    <location>
        <begin position="78"/>
        <end position="260"/>
    </location>
</feature>
<dbReference type="PROSITE" id="PS51078">
    <property type="entry name" value="ICLR_ED"/>
    <property type="match status" value="1"/>
</dbReference>
<dbReference type="Gene3D" id="1.10.10.10">
    <property type="entry name" value="Winged helix-like DNA-binding domain superfamily/Winged helix DNA-binding domain"/>
    <property type="match status" value="1"/>
</dbReference>
<keyword evidence="3" id="KW-0804">Transcription</keyword>
<dbReference type="EMBL" id="CP022113">
    <property type="protein sequence ID" value="ASG25012.1"/>
    <property type="molecule type" value="Genomic_DNA"/>
</dbReference>
<keyword evidence="2" id="KW-0238">DNA-binding</keyword>
<name>A0A248K250_9PROT</name>
<dbReference type="InterPro" id="IPR029016">
    <property type="entry name" value="GAF-like_dom_sf"/>
</dbReference>
<dbReference type="SUPFAM" id="SSF46785">
    <property type="entry name" value="Winged helix' DNA-binding domain"/>
    <property type="match status" value="1"/>
</dbReference>
<dbReference type="InterPro" id="IPR014757">
    <property type="entry name" value="Tscrpt_reg_IclR_C"/>
</dbReference>
<dbReference type="Pfam" id="PF09339">
    <property type="entry name" value="HTH_IclR"/>
    <property type="match status" value="1"/>
</dbReference>
<dbReference type="AlphaFoldDB" id="A0A248K250"/>
<dbReference type="InterPro" id="IPR050707">
    <property type="entry name" value="HTH_MetabolicPath_Reg"/>
</dbReference>
<dbReference type="KEGG" id="nao:Y958_29000"/>
<sequence>MLKTPEDTLSQKRRVQSIEVGFRVIRVLQTAHEPMALRDIAQAADMPPSKAHLYLTSFMREGLVAQNPQTARYALGPYATELGLSAIRQLSVVEAANAEMAELTAHTGCATYLSVLTEFGPAIVSKVDGSRQGAFTVRLGHVLPMTTSATGLVFLAFLPEPQTRQPARASRQHAIEAADAVKPPTRDDLATVRQKGYATTSGLINANFAAISAPIFDYSDAMAAALTLLGPDKYLAGERLQPCIDHVLDAAARISTKIGGRIPARS</sequence>
<protein>
    <submittedName>
        <fullName evidence="6">IclR family transcriptional regulator</fullName>
    </submittedName>
</protein>
<dbReference type="RefSeq" id="WP_088875404.1">
    <property type="nucleotide sequence ID" value="NZ_CP022113.1"/>
</dbReference>
<dbReference type="PANTHER" id="PTHR30136:SF8">
    <property type="entry name" value="TRANSCRIPTIONAL REGULATORY PROTEIN"/>
    <property type="match status" value="1"/>
</dbReference>
<dbReference type="Gene3D" id="3.30.450.40">
    <property type="match status" value="1"/>
</dbReference>
<dbReference type="PANTHER" id="PTHR30136">
    <property type="entry name" value="HELIX-TURN-HELIX TRANSCRIPTIONAL REGULATOR, ICLR FAMILY"/>
    <property type="match status" value="1"/>
</dbReference>
<dbReference type="GO" id="GO:0003700">
    <property type="term" value="F:DNA-binding transcription factor activity"/>
    <property type="evidence" value="ECO:0007669"/>
    <property type="project" value="TreeGrafter"/>
</dbReference>
<dbReference type="SUPFAM" id="SSF55781">
    <property type="entry name" value="GAF domain-like"/>
    <property type="match status" value="1"/>
</dbReference>
<evidence type="ECO:0000256" key="3">
    <source>
        <dbReference type="ARBA" id="ARBA00023163"/>
    </source>
</evidence>
<dbReference type="PROSITE" id="PS51077">
    <property type="entry name" value="HTH_ICLR"/>
    <property type="match status" value="1"/>
</dbReference>
<dbReference type="InterPro" id="IPR036390">
    <property type="entry name" value="WH_DNA-bd_sf"/>
</dbReference>
<evidence type="ECO:0000256" key="2">
    <source>
        <dbReference type="ARBA" id="ARBA00023125"/>
    </source>
</evidence>
<gene>
    <name evidence="6" type="ORF">Y958_29000</name>
</gene>
<dbReference type="InterPro" id="IPR036388">
    <property type="entry name" value="WH-like_DNA-bd_sf"/>
</dbReference>
<evidence type="ECO:0000259" key="5">
    <source>
        <dbReference type="PROSITE" id="PS51078"/>
    </source>
</evidence>
<keyword evidence="1" id="KW-0805">Transcription regulation</keyword>
<evidence type="ECO:0000313" key="7">
    <source>
        <dbReference type="Proteomes" id="UP000197153"/>
    </source>
</evidence>
<dbReference type="SMART" id="SM00346">
    <property type="entry name" value="HTH_ICLR"/>
    <property type="match status" value="1"/>
</dbReference>
<reference evidence="6 7" key="1">
    <citation type="submission" date="2017-06" db="EMBL/GenBank/DDBJ databases">
        <title>Complete genome sequence of Nitrospirillum amazonense strain CBAmC, an endophytic nitrogen-fixing and plant growth-promoting bacterium, isolated from sugarcane.</title>
        <authorList>
            <person name="Schwab S."/>
            <person name="dos Santos Teixeira K.R."/>
            <person name="Simoes Araujo J.L."/>
            <person name="Soares Vidal M."/>
            <person name="Borges de Freitas H.R."/>
            <person name="Rivello Crivelaro A.L."/>
            <person name="Bueno de Camargo Nunes A."/>
            <person name="dos Santos C.M."/>
            <person name="Palmeira da Silva Rosa D."/>
            <person name="da Silva Padilha D."/>
            <person name="da Silva E."/>
            <person name="Araujo Terra L."/>
            <person name="Soares Mendes V."/>
            <person name="Farinelli L."/>
            <person name="Magalhaes Cruz L."/>
            <person name="Baldani J.I."/>
        </authorList>
    </citation>
    <scope>NUCLEOTIDE SEQUENCE [LARGE SCALE GENOMIC DNA]</scope>
    <source>
        <strain evidence="6 7">CBAmC</strain>
    </source>
</reference>
<dbReference type="Proteomes" id="UP000197153">
    <property type="component" value="Chromosome 4"/>
</dbReference>
<evidence type="ECO:0000259" key="4">
    <source>
        <dbReference type="PROSITE" id="PS51077"/>
    </source>
</evidence>
<dbReference type="GO" id="GO:0045892">
    <property type="term" value="P:negative regulation of DNA-templated transcription"/>
    <property type="evidence" value="ECO:0007669"/>
    <property type="project" value="TreeGrafter"/>
</dbReference>
<keyword evidence="7" id="KW-1185">Reference proteome</keyword>
<evidence type="ECO:0000313" key="6">
    <source>
        <dbReference type="EMBL" id="ASG25012.1"/>
    </source>
</evidence>
<evidence type="ECO:0000256" key="1">
    <source>
        <dbReference type="ARBA" id="ARBA00023015"/>
    </source>
</evidence>
<organism evidence="6 7">
    <name type="scientific">Nitrospirillum viridazoti CBAmc</name>
    <dbReference type="NCBI Taxonomy" id="1441467"/>
    <lineage>
        <taxon>Bacteria</taxon>
        <taxon>Pseudomonadati</taxon>
        <taxon>Pseudomonadota</taxon>
        <taxon>Alphaproteobacteria</taxon>
        <taxon>Rhodospirillales</taxon>
        <taxon>Azospirillaceae</taxon>
        <taxon>Nitrospirillum</taxon>
        <taxon>Nitrospirillum viridazoti</taxon>
    </lineage>
</organism>
<dbReference type="GO" id="GO:0003677">
    <property type="term" value="F:DNA binding"/>
    <property type="evidence" value="ECO:0007669"/>
    <property type="project" value="UniProtKB-KW"/>
</dbReference>